<dbReference type="Pfam" id="PF00534">
    <property type="entry name" value="Glycos_transf_1"/>
    <property type="match status" value="1"/>
</dbReference>
<keyword evidence="3" id="KW-1185">Reference proteome</keyword>
<dbReference type="CDD" id="cd03801">
    <property type="entry name" value="GT4_PimA-like"/>
    <property type="match status" value="1"/>
</dbReference>
<reference evidence="2 3" key="1">
    <citation type="journal article" date="2024" name="Int. J. Syst. Evol. Microbiol.">
        <title>Paenibacillus hexagrammi sp. nov., a novel bacterium isolated from the gut content of Hexagrammos agrammus.</title>
        <authorList>
            <person name="Jung H.K."/>
            <person name="Kim D.G."/>
            <person name="Zin H."/>
            <person name="Park J."/>
            <person name="Jung H."/>
            <person name="Kim Y.O."/>
            <person name="Kong H.J."/>
            <person name="Kim J.W."/>
            <person name="Kim Y.S."/>
        </authorList>
    </citation>
    <scope>NUCLEOTIDE SEQUENCE [LARGE SCALE GENOMIC DNA]</scope>
    <source>
        <strain evidence="2 3">YPD9-1</strain>
    </source>
</reference>
<evidence type="ECO:0000313" key="3">
    <source>
        <dbReference type="Proteomes" id="UP001649230"/>
    </source>
</evidence>
<dbReference type="PANTHER" id="PTHR45947">
    <property type="entry name" value="SULFOQUINOVOSYL TRANSFERASE SQD2"/>
    <property type="match status" value="1"/>
</dbReference>
<protein>
    <submittedName>
        <fullName evidence="2">Glycosyltransferase</fullName>
    </submittedName>
</protein>
<dbReference type="EMBL" id="CP090978">
    <property type="protein sequence ID" value="UJF32785.1"/>
    <property type="molecule type" value="Genomic_DNA"/>
</dbReference>
<proteinExistence type="predicted"/>
<name>A0ABY3SI34_9BACL</name>
<dbReference type="InterPro" id="IPR050194">
    <property type="entry name" value="Glycosyltransferase_grp1"/>
</dbReference>
<dbReference type="SUPFAM" id="SSF53756">
    <property type="entry name" value="UDP-Glycosyltransferase/glycogen phosphorylase"/>
    <property type="match status" value="1"/>
</dbReference>
<dbReference type="Gene3D" id="3.40.50.2000">
    <property type="entry name" value="Glycogen Phosphorylase B"/>
    <property type="match status" value="2"/>
</dbReference>
<feature type="domain" description="Glycosyl transferase family 1" evidence="1">
    <location>
        <begin position="2"/>
        <end position="138"/>
    </location>
</feature>
<evidence type="ECO:0000313" key="2">
    <source>
        <dbReference type="EMBL" id="UJF32785.1"/>
    </source>
</evidence>
<dbReference type="RefSeq" id="WP_235119128.1">
    <property type="nucleotide sequence ID" value="NZ_CP090978.1"/>
</dbReference>
<dbReference type="PANTHER" id="PTHR45947:SF3">
    <property type="entry name" value="SULFOQUINOVOSYL TRANSFERASE SQD2"/>
    <property type="match status" value="1"/>
</dbReference>
<gene>
    <name evidence="2" type="ORF">L0M14_24895</name>
</gene>
<organism evidence="2 3">
    <name type="scientific">Paenibacillus hexagrammi</name>
    <dbReference type="NCBI Taxonomy" id="2908839"/>
    <lineage>
        <taxon>Bacteria</taxon>
        <taxon>Bacillati</taxon>
        <taxon>Bacillota</taxon>
        <taxon>Bacilli</taxon>
        <taxon>Bacillales</taxon>
        <taxon>Paenibacillaceae</taxon>
        <taxon>Paenibacillus</taxon>
    </lineage>
</organism>
<evidence type="ECO:0000259" key="1">
    <source>
        <dbReference type="Pfam" id="PF00534"/>
    </source>
</evidence>
<accession>A0ABY3SI34</accession>
<dbReference type="Proteomes" id="UP001649230">
    <property type="component" value="Chromosome"/>
</dbReference>
<sequence>MFLGRLSNVKGLDLILHSIATLRQEGIVLYLALVGSGEQEQALRQLCSRLSLESQIFFIGQKESTELPEILACGDFAMFASHTEGFPLALLECMASGLPVVTTRAGDIANVVVNGCNGLILDNRTITSYAAACKHMMNRFPMMAGEAVRTANMYSQQAMFNKFADILYTICR</sequence>
<dbReference type="InterPro" id="IPR001296">
    <property type="entry name" value="Glyco_trans_1"/>
</dbReference>